<accession>A0A7M5V0P5</accession>
<organism evidence="10 11">
    <name type="scientific">Clytia hemisphaerica</name>
    <dbReference type="NCBI Taxonomy" id="252671"/>
    <lineage>
        <taxon>Eukaryota</taxon>
        <taxon>Metazoa</taxon>
        <taxon>Cnidaria</taxon>
        <taxon>Hydrozoa</taxon>
        <taxon>Hydroidolina</taxon>
        <taxon>Leptothecata</taxon>
        <taxon>Obeliida</taxon>
        <taxon>Clytiidae</taxon>
        <taxon>Clytia</taxon>
    </lineage>
</organism>
<keyword evidence="3" id="KW-1003">Cell membrane</keyword>
<dbReference type="GO" id="GO:0005886">
    <property type="term" value="C:plasma membrane"/>
    <property type="evidence" value="ECO:0007669"/>
    <property type="project" value="UniProtKB-SubCell"/>
</dbReference>
<proteinExistence type="inferred from homology"/>
<feature type="transmembrane region" description="Helical" evidence="9">
    <location>
        <begin position="28"/>
        <end position="49"/>
    </location>
</feature>
<keyword evidence="8 9" id="KW-0407">Ion channel</keyword>
<reference evidence="10" key="1">
    <citation type="submission" date="2021-01" db="UniProtKB">
        <authorList>
            <consortium name="EnsemblMetazoa"/>
        </authorList>
    </citation>
    <scope>IDENTIFICATION</scope>
</reference>
<keyword evidence="6 9" id="KW-0406">Ion transport</keyword>
<dbReference type="AlphaFoldDB" id="A0A7M5V0P5"/>
<dbReference type="PANTHER" id="PTHR11893">
    <property type="entry name" value="INNEXIN"/>
    <property type="match status" value="1"/>
</dbReference>
<evidence type="ECO:0000256" key="2">
    <source>
        <dbReference type="ARBA" id="ARBA00022448"/>
    </source>
</evidence>
<keyword evidence="4 9" id="KW-0812">Transmembrane</keyword>
<dbReference type="Pfam" id="PF00876">
    <property type="entry name" value="Innexin"/>
    <property type="match status" value="1"/>
</dbReference>
<keyword evidence="2 9" id="KW-0813">Transport</keyword>
<dbReference type="PANTHER" id="PTHR11893:SF36">
    <property type="entry name" value="INNEXIN-5"/>
    <property type="match status" value="1"/>
</dbReference>
<feature type="transmembrane region" description="Helical" evidence="9">
    <location>
        <begin position="143"/>
        <end position="162"/>
    </location>
</feature>
<feature type="transmembrane region" description="Helical" evidence="9">
    <location>
        <begin position="209"/>
        <end position="230"/>
    </location>
</feature>
<evidence type="ECO:0000256" key="4">
    <source>
        <dbReference type="ARBA" id="ARBA00022692"/>
    </source>
</evidence>
<evidence type="ECO:0000256" key="6">
    <source>
        <dbReference type="ARBA" id="ARBA00023065"/>
    </source>
</evidence>
<keyword evidence="5 9" id="KW-1133">Transmembrane helix</keyword>
<evidence type="ECO:0000256" key="1">
    <source>
        <dbReference type="ARBA" id="ARBA00004651"/>
    </source>
</evidence>
<evidence type="ECO:0000256" key="5">
    <source>
        <dbReference type="ARBA" id="ARBA00022989"/>
    </source>
</evidence>
<keyword evidence="7 9" id="KW-0472">Membrane</keyword>
<dbReference type="GO" id="GO:0034220">
    <property type="term" value="P:monoatomic ion transmembrane transport"/>
    <property type="evidence" value="ECO:0007669"/>
    <property type="project" value="UniProtKB-KW"/>
</dbReference>
<feature type="transmembrane region" description="Helical" evidence="9">
    <location>
        <begin position="308"/>
        <end position="330"/>
    </location>
</feature>
<evidence type="ECO:0000256" key="3">
    <source>
        <dbReference type="ARBA" id="ARBA00022475"/>
    </source>
</evidence>
<evidence type="ECO:0000313" key="11">
    <source>
        <dbReference type="Proteomes" id="UP000594262"/>
    </source>
</evidence>
<evidence type="ECO:0000256" key="9">
    <source>
        <dbReference type="RuleBase" id="RU010713"/>
    </source>
</evidence>
<evidence type="ECO:0000256" key="7">
    <source>
        <dbReference type="ARBA" id="ARBA00023136"/>
    </source>
</evidence>
<evidence type="ECO:0000313" key="10">
    <source>
        <dbReference type="EnsemblMetazoa" id="CLYHEMP007354.1"/>
    </source>
</evidence>
<dbReference type="InterPro" id="IPR000990">
    <property type="entry name" value="Innexin"/>
</dbReference>
<dbReference type="GO" id="GO:0005243">
    <property type="term" value="F:gap junction channel activity"/>
    <property type="evidence" value="ECO:0007669"/>
    <property type="project" value="TreeGrafter"/>
</dbReference>
<protein>
    <recommendedName>
        <fullName evidence="9">Innexin</fullName>
    </recommendedName>
</protein>
<dbReference type="OrthoDB" id="5867527at2759"/>
<evidence type="ECO:0000256" key="8">
    <source>
        <dbReference type="ARBA" id="ARBA00023303"/>
    </source>
</evidence>
<dbReference type="EnsemblMetazoa" id="CLYHEMT007354.1">
    <property type="protein sequence ID" value="CLYHEMP007354.1"/>
    <property type="gene ID" value="CLYHEMG007354"/>
</dbReference>
<comment type="similarity">
    <text evidence="9">Belongs to the pannexin family.</text>
</comment>
<dbReference type="GO" id="GO:0005921">
    <property type="term" value="C:gap junction"/>
    <property type="evidence" value="ECO:0007669"/>
    <property type="project" value="UniProtKB-UniRule"/>
</dbReference>
<keyword evidence="11" id="KW-1185">Reference proteome</keyword>
<dbReference type="PROSITE" id="PS51013">
    <property type="entry name" value="PANNEXIN"/>
    <property type="match status" value="1"/>
</dbReference>
<comment type="function">
    <text evidence="9">Structural component of the gap junctions.</text>
</comment>
<comment type="subcellular location">
    <subcellularLocation>
        <location evidence="1 9">Cell membrane</location>
        <topology evidence="1 9">Multi-pass membrane protein</topology>
    </subcellularLocation>
</comment>
<name>A0A7M5V0P5_9CNID</name>
<dbReference type="Proteomes" id="UP000594262">
    <property type="component" value="Unplaced"/>
</dbReference>
<gene>
    <name evidence="9" type="primary">inx</name>
</gene>
<sequence>MTFYVGDSLKALLSIKLKTRDDHLSDQVSRILVVKVLVVVSMGLSLIWFHSETRCIPPVKSKGKELPAQFIHRGCWAKGFYIYPQLGEHMRKSAYYGIPFELKWNGYRPDDPSQLCRVNEYGGSTDEENCFAMEREYFNQYQWMPMSMLLLSFVFYFPYIVFRMVNTDLINLRSNLKNLQMEMNQLAYLYFSQEINSIRRNRLRVIANYGVKCLYIFSNILAMSFLHRLLNDRFYTYGLDWLSWSKGNSTERLYFEKRETPSPGNQLLPIFGMCDLHDVRLDLTTSYTDKMTVVCEMASHAVYQHTLVIIWFLLVFSNAMSIVGLIYYLCNHLRMLQRSKTAKTDCLLFRRYITLREMEYLECIKNIDLAVYAKVNKILDDNLLNNSDETPKIQGGQPIQVLTM</sequence>